<dbReference type="Pfam" id="PF13692">
    <property type="entry name" value="Glyco_trans_1_4"/>
    <property type="match status" value="1"/>
</dbReference>
<dbReference type="Gene3D" id="3.40.50.2000">
    <property type="entry name" value="Glycogen Phosphorylase B"/>
    <property type="match status" value="2"/>
</dbReference>
<dbReference type="EMBL" id="ALAB01000039">
    <property type="protein sequence ID" value="EJI84217.1"/>
    <property type="molecule type" value="Genomic_DNA"/>
</dbReference>
<dbReference type="CDD" id="cd03801">
    <property type="entry name" value="GT4_PimA-like"/>
    <property type="match status" value="1"/>
</dbReference>
<feature type="domain" description="Glycosyltransferase subfamily 4-like N-terminal" evidence="1">
    <location>
        <begin position="21"/>
        <end position="211"/>
    </location>
</feature>
<comment type="caution">
    <text evidence="2">The sequence shown here is derived from an EMBL/GenBank/DDBJ whole genome shotgun (WGS) entry which is preliminary data.</text>
</comment>
<dbReference type="InterPro" id="IPR017521">
    <property type="entry name" value="Sugar_tfrase_PEP-CTERM_Stp1"/>
</dbReference>
<dbReference type="Pfam" id="PF13579">
    <property type="entry name" value="Glyco_trans_4_4"/>
    <property type="match status" value="1"/>
</dbReference>
<dbReference type="PANTHER" id="PTHR12526:SF600">
    <property type="entry name" value="GLYCOSYL TRANSFERASE GROUP 1"/>
    <property type="match status" value="1"/>
</dbReference>
<dbReference type="GO" id="GO:0016757">
    <property type="term" value="F:glycosyltransferase activity"/>
    <property type="evidence" value="ECO:0007669"/>
    <property type="project" value="TreeGrafter"/>
</dbReference>
<dbReference type="SUPFAM" id="SSF53756">
    <property type="entry name" value="UDP-Glycosyltransferase/glycogen phosphorylase"/>
    <property type="match status" value="1"/>
</dbReference>
<dbReference type="PATRIC" id="fig|1197174.4.peg.2983"/>
<accession>J2IAT5</accession>
<keyword evidence="3" id="KW-1185">Reference proteome</keyword>
<sequence length="408" mass="45512">MDIMIVAHRVPYPADKGEKIRTFHQLKYLVEQGFQLTVFAPVERPQELEYASQLAKVLSIKVITAPLPAAWWRKLKALCCNRAMSEMHFYSQALQQQLSTAVQASAPRAILATSSAMAPYISKAVSQLGSAKRPLLLMDFMDLDSDKWRQYSVTAGWPMRWVYRREAKLVAQLEQQVYRSFDHSFFISANEVELFGQQLSDTTKVSVLANGLDTQAFYPAEPKAADQVAAAPVFLFTGVMDYLPNEDAVLWFVEAMWPLIRQRYPQAKFYIAGMQPSKRIQQLEKQPGVIVTGYVDDILPYYQQADIFVGPFRLARGVQNKILQAMACGLPIVTTPLGAEGIACEDGQQLLVASDPAQFVAAIMHLLAAPALRQQLSDAALQLIQQHYSWQGVLAPLSASLTAQQGQP</sequence>
<protein>
    <recommendedName>
        <fullName evidence="1">Glycosyltransferase subfamily 4-like N-terminal domain-containing protein</fullName>
    </recommendedName>
</protein>
<evidence type="ECO:0000259" key="1">
    <source>
        <dbReference type="Pfam" id="PF13579"/>
    </source>
</evidence>
<dbReference type="RefSeq" id="WP_008610084.1">
    <property type="nucleotide sequence ID" value="NZ_ALAB01000039.1"/>
</dbReference>
<evidence type="ECO:0000313" key="3">
    <source>
        <dbReference type="Proteomes" id="UP000012043"/>
    </source>
</evidence>
<proteinExistence type="predicted"/>
<dbReference type="NCBIfam" id="TIGR03087">
    <property type="entry name" value="stp1"/>
    <property type="match status" value="1"/>
</dbReference>
<dbReference type="AlphaFoldDB" id="J2IAT5"/>
<name>J2IAT5_9ALTE</name>
<reference evidence="2 3" key="1">
    <citation type="journal article" date="2012" name="J. Bacteriol.">
        <title>Genome Sequence of Pectin-Degrading Alishewanella aestuarii Strain B11T, Isolated from Tidal Flat Sediment.</title>
        <authorList>
            <person name="Jung J."/>
            <person name="Choi S."/>
            <person name="Chun J."/>
            <person name="Park W."/>
        </authorList>
    </citation>
    <scope>NUCLEOTIDE SEQUENCE [LARGE SCALE GENOMIC DNA]</scope>
    <source>
        <strain evidence="2 3">B11</strain>
    </source>
</reference>
<evidence type="ECO:0000313" key="2">
    <source>
        <dbReference type="EMBL" id="EJI84217.1"/>
    </source>
</evidence>
<organism evidence="2 3">
    <name type="scientific">Alishewanella aestuarii B11</name>
    <dbReference type="NCBI Taxonomy" id="1197174"/>
    <lineage>
        <taxon>Bacteria</taxon>
        <taxon>Pseudomonadati</taxon>
        <taxon>Pseudomonadota</taxon>
        <taxon>Gammaproteobacteria</taxon>
        <taxon>Alteromonadales</taxon>
        <taxon>Alteromonadaceae</taxon>
        <taxon>Alishewanella</taxon>
    </lineage>
</organism>
<dbReference type="Proteomes" id="UP000012043">
    <property type="component" value="Unassembled WGS sequence"/>
</dbReference>
<dbReference type="PANTHER" id="PTHR12526">
    <property type="entry name" value="GLYCOSYLTRANSFERASE"/>
    <property type="match status" value="1"/>
</dbReference>
<dbReference type="InterPro" id="IPR028098">
    <property type="entry name" value="Glyco_trans_4-like_N"/>
</dbReference>
<gene>
    <name evidence="2" type="ORF">AEST_30510</name>
</gene>